<dbReference type="PRINTS" id="PR00094">
    <property type="entry name" value="ADENYLTKNASE"/>
</dbReference>
<dbReference type="FunFam" id="3.40.50.300:FF:000106">
    <property type="entry name" value="Adenylate kinase mitochondrial"/>
    <property type="match status" value="1"/>
</dbReference>
<keyword evidence="4" id="KW-0545">Nucleotide biosynthesis</keyword>
<dbReference type="GO" id="GO:0004017">
    <property type="term" value="F:AMP kinase activity"/>
    <property type="evidence" value="ECO:0007669"/>
    <property type="project" value="UniProtKB-UniRule"/>
</dbReference>
<name>A0A075HQL4_9EURY</name>
<feature type="binding site" evidence="4">
    <location>
        <position position="50"/>
    </location>
    <ligand>
        <name>AMP</name>
        <dbReference type="ChEBI" id="CHEBI:456215"/>
    </ligand>
</feature>
<keyword evidence="1 4" id="KW-0808">Transferase</keyword>
<feature type="binding site" evidence="4">
    <location>
        <begin position="150"/>
        <end position="151"/>
    </location>
    <ligand>
        <name>ATP</name>
        <dbReference type="ChEBI" id="CHEBI:30616"/>
    </ligand>
</feature>
<comment type="function">
    <text evidence="4">Catalyzes the reversible transfer of the terminal phosphate group between ATP and AMP. Plays an important role in cellular energy homeostasis and in adenine nucleotide metabolism.</text>
</comment>
<dbReference type="HAMAP" id="MF_00235">
    <property type="entry name" value="Adenylate_kinase_Adk"/>
    <property type="match status" value="1"/>
</dbReference>
<feature type="binding site" evidence="4">
    <location>
        <position position="55"/>
    </location>
    <ligand>
        <name>AMP</name>
        <dbReference type="ChEBI" id="CHEBI:456215"/>
    </ligand>
</feature>
<feature type="binding site" evidence="4">
    <location>
        <position position="208"/>
    </location>
    <ligand>
        <name>ATP</name>
        <dbReference type="ChEBI" id="CHEBI:30616"/>
    </ligand>
</feature>
<dbReference type="NCBIfam" id="NF011100">
    <property type="entry name" value="PRK14527.1"/>
    <property type="match status" value="1"/>
</dbReference>
<dbReference type="InterPro" id="IPR000850">
    <property type="entry name" value="Adenylat/UMP-CMP_kin"/>
</dbReference>
<dbReference type="PROSITE" id="PS00113">
    <property type="entry name" value="ADENYLATE_KINASE"/>
    <property type="match status" value="1"/>
</dbReference>
<keyword evidence="4 6" id="KW-0067">ATP-binding</keyword>
<comment type="subunit">
    <text evidence="4 6">Monomer.</text>
</comment>
<dbReference type="InterPro" id="IPR006259">
    <property type="entry name" value="Adenyl_kin_sub"/>
</dbReference>
<protein>
    <recommendedName>
        <fullName evidence="4 6">Adenylate kinase</fullName>
        <shortName evidence="4">AK</shortName>
        <ecNumber evidence="4 6">2.7.4.3</ecNumber>
    </recommendedName>
    <alternativeName>
        <fullName evidence="4">ATP-AMP transphosphorylase</fullName>
    </alternativeName>
    <alternativeName>
        <fullName evidence="4">ATP:AMP phosphotransferase</fullName>
    </alternativeName>
    <alternativeName>
        <fullName evidence="4">Adenylate monophosphate kinase</fullName>
    </alternativeName>
</protein>
<evidence type="ECO:0000256" key="3">
    <source>
        <dbReference type="ARBA" id="ARBA00022777"/>
    </source>
</evidence>
<feature type="binding site" evidence="4">
    <location>
        <begin position="104"/>
        <end position="107"/>
    </location>
    <ligand>
        <name>AMP</name>
        <dbReference type="ChEBI" id="CHEBI:456215"/>
    </ligand>
</feature>
<dbReference type="NCBIfam" id="TIGR01351">
    <property type="entry name" value="adk"/>
    <property type="match status" value="1"/>
</dbReference>
<accession>A0A075HQL4</accession>
<comment type="subcellular location">
    <subcellularLocation>
        <location evidence="4 6">Cytoplasm</location>
    </subcellularLocation>
</comment>
<dbReference type="UniPathway" id="UPA00588">
    <property type="reaction ID" value="UER00649"/>
</dbReference>
<feature type="binding site" evidence="4">
    <location>
        <position position="180"/>
    </location>
    <ligand>
        <name>AMP</name>
        <dbReference type="ChEBI" id="CHEBI:456215"/>
    </ligand>
</feature>
<dbReference type="InterPro" id="IPR027417">
    <property type="entry name" value="P-loop_NTPase"/>
</dbReference>
<dbReference type="EC" id="2.7.4.3" evidence="4 6"/>
<comment type="domain">
    <text evidence="4">Consists of three domains, a large central CORE domain and two small peripheral domains, NMPbind and LID, which undergo movements during catalysis. The LID domain closes over the site of phosphoryl transfer upon ATP binding. Assembling and dissambling the active center during each catalytic cycle provides an effective means to prevent ATP hydrolysis.</text>
</comment>
<dbReference type="Pfam" id="PF00406">
    <property type="entry name" value="ADK"/>
    <property type="match status" value="1"/>
</dbReference>
<keyword evidence="4" id="KW-0963">Cytoplasm</keyword>
<evidence type="ECO:0000256" key="1">
    <source>
        <dbReference type="ARBA" id="ARBA00022679"/>
    </source>
</evidence>
<dbReference type="SUPFAM" id="SSF52540">
    <property type="entry name" value="P-loop containing nucleoside triphosphate hydrolases"/>
    <property type="match status" value="1"/>
</dbReference>
<evidence type="ECO:0000256" key="4">
    <source>
        <dbReference type="HAMAP-Rule" id="MF_00235"/>
    </source>
</evidence>
<feature type="region of interest" description="NMP" evidence="4">
    <location>
        <begin position="49"/>
        <end position="78"/>
    </location>
</feature>
<reference evidence="7" key="1">
    <citation type="journal article" date="2014" name="Genome Biol. Evol.">
        <title>Pangenome evidence for extensive interdomain horizontal transfer affecting lineage core and shell genes in uncultured planktonic thaumarchaeota and euryarchaeota.</title>
        <authorList>
            <person name="Deschamps P."/>
            <person name="Zivanovic Y."/>
            <person name="Moreira D."/>
            <person name="Rodriguez-Valera F."/>
            <person name="Lopez-Garcia P."/>
        </authorList>
    </citation>
    <scope>NUCLEOTIDE SEQUENCE</scope>
</reference>
<gene>
    <name evidence="4 7" type="primary">adk</name>
</gene>
<dbReference type="InterPro" id="IPR033690">
    <property type="entry name" value="Adenylat_kinase_CS"/>
</dbReference>
<evidence type="ECO:0000256" key="6">
    <source>
        <dbReference type="RuleBase" id="RU003331"/>
    </source>
</evidence>
<organism evidence="7">
    <name type="scientific">uncultured marine group II/III euryarchaeote KM3_79_A05</name>
    <dbReference type="NCBI Taxonomy" id="1456513"/>
    <lineage>
        <taxon>Archaea</taxon>
        <taxon>Methanobacteriati</taxon>
        <taxon>Methanobacteriota</taxon>
        <taxon>environmental samples</taxon>
    </lineage>
</organism>
<comment type="similarity">
    <text evidence="4 5">Belongs to the adenylate kinase family.</text>
</comment>
<evidence type="ECO:0000256" key="5">
    <source>
        <dbReference type="RuleBase" id="RU003330"/>
    </source>
</evidence>
<comment type="catalytic activity">
    <reaction evidence="4 6">
        <text>AMP + ATP = 2 ADP</text>
        <dbReference type="Rhea" id="RHEA:12973"/>
        <dbReference type="ChEBI" id="CHEBI:30616"/>
        <dbReference type="ChEBI" id="CHEBI:456215"/>
        <dbReference type="ChEBI" id="CHEBI:456216"/>
        <dbReference type="EC" id="2.7.4.3"/>
    </reaction>
</comment>
<dbReference type="Gene3D" id="3.40.50.300">
    <property type="entry name" value="P-loop containing nucleotide triphosphate hydrolases"/>
    <property type="match status" value="1"/>
</dbReference>
<dbReference type="GO" id="GO:0005737">
    <property type="term" value="C:cytoplasm"/>
    <property type="evidence" value="ECO:0007669"/>
    <property type="project" value="UniProtKB-SubCell"/>
</dbReference>
<dbReference type="GO" id="GO:0044209">
    <property type="term" value="P:AMP salvage"/>
    <property type="evidence" value="ECO:0007669"/>
    <property type="project" value="UniProtKB-UniRule"/>
</dbReference>
<dbReference type="EMBL" id="KF901090">
    <property type="protein sequence ID" value="AIF17715.1"/>
    <property type="molecule type" value="Genomic_DNA"/>
</dbReference>
<evidence type="ECO:0000256" key="2">
    <source>
        <dbReference type="ARBA" id="ARBA00022741"/>
    </source>
</evidence>
<comment type="caution">
    <text evidence="4">Lacks conserved residue(s) required for the propagation of feature annotation.</text>
</comment>
<dbReference type="NCBIfam" id="NF001381">
    <property type="entry name" value="PRK00279.1-3"/>
    <property type="match status" value="1"/>
</dbReference>
<feature type="binding site" evidence="4">
    <location>
        <begin position="76"/>
        <end position="78"/>
    </location>
    <ligand>
        <name>AMP</name>
        <dbReference type="ChEBI" id="CHEBI:456215"/>
    </ligand>
</feature>
<keyword evidence="3 4" id="KW-0418">Kinase</keyword>
<feature type="binding site" evidence="4">
    <location>
        <begin position="29"/>
        <end position="34"/>
    </location>
    <ligand>
        <name>ATP</name>
        <dbReference type="ChEBI" id="CHEBI:30616"/>
    </ligand>
</feature>
<feature type="binding site" evidence="4">
    <location>
        <position position="169"/>
    </location>
    <ligand>
        <name>AMP</name>
        <dbReference type="ChEBI" id="CHEBI:456215"/>
    </ligand>
</feature>
<dbReference type="AlphaFoldDB" id="A0A075HQL4"/>
<evidence type="ECO:0000313" key="7">
    <source>
        <dbReference type="EMBL" id="AIF17715.1"/>
    </source>
</evidence>
<dbReference type="PANTHER" id="PTHR23359">
    <property type="entry name" value="NUCLEOTIDE KINASE"/>
    <property type="match status" value="1"/>
</dbReference>
<feature type="binding site" evidence="4">
    <location>
        <position position="141"/>
    </location>
    <ligand>
        <name>ATP</name>
        <dbReference type="ChEBI" id="CHEBI:30616"/>
    </ligand>
</feature>
<feature type="binding site" evidence="4">
    <location>
        <position position="111"/>
    </location>
    <ligand>
        <name>AMP</name>
        <dbReference type="ChEBI" id="CHEBI:456215"/>
    </ligand>
</feature>
<keyword evidence="2 4" id="KW-0547">Nucleotide-binding</keyword>
<proteinExistence type="inferred from homology"/>
<sequence>MNLLRVCLKTARRLACLMAGSIVLFGPPGAGKGTQAGRIVDLTGKPQISTGDMLRSAVKAGSPMGMAAKEFMDAGLLVPDEVIIGLIEERLQEDDADSGVLFDGFPRTIPQAESLERIANVSSVISIEVPDESIIQRIVGRRMDPETGEIYHVTFKPAPSEIESRLIQRPDDNEETVRARLEAYHAQTAPLADWYAERGLLISIDGNASIEEVGSSVEDAVRNNA</sequence>
<comment type="pathway">
    <text evidence="4">Purine metabolism; AMP biosynthesis via salvage pathway; AMP from ADP: step 1/1.</text>
</comment>
<dbReference type="CDD" id="cd01428">
    <property type="entry name" value="ADK"/>
    <property type="match status" value="1"/>
</dbReference>
<dbReference type="GO" id="GO:0005524">
    <property type="term" value="F:ATP binding"/>
    <property type="evidence" value="ECO:0007669"/>
    <property type="project" value="UniProtKB-UniRule"/>
</dbReference>